<keyword evidence="10 15" id="KW-0460">Magnesium</keyword>
<evidence type="ECO:0000313" key="18">
    <source>
        <dbReference type="EMBL" id="CAL4248432.1"/>
    </source>
</evidence>
<evidence type="ECO:0000256" key="3">
    <source>
        <dbReference type="ARBA" id="ARBA00012647"/>
    </source>
</evidence>
<dbReference type="CDD" id="cd16012">
    <property type="entry name" value="ALP"/>
    <property type="match status" value="1"/>
</dbReference>
<evidence type="ECO:0000256" key="5">
    <source>
        <dbReference type="ARBA" id="ARBA00022553"/>
    </source>
</evidence>
<feature type="binding site" evidence="15">
    <location>
        <position position="335"/>
    </location>
    <ligand>
        <name>Mg(2+)</name>
        <dbReference type="ChEBI" id="CHEBI:18420"/>
    </ligand>
</feature>
<keyword evidence="5" id="KW-0597">Phosphoprotein</keyword>
<proteinExistence type="inferred from homology"/>
<evidence type="ECO:0000256" key="15">
    <source>
        <dbReference type="PIRSR" id="PIRSR601952-2"/>
    </source>
</evidence>
<feature type="binding site" evidence="15">
    <location>
        <position position="344"/>
    </location>
    <ligand>
        <name>Mg(2+)</name>
        <dbReference type="ChEBI" id="CHEBI:18420"/>
    </ligand>
</feature>
<name>A0AAV2SX24_MEGNR</name>
<evidence type="ECO:0000256" key="6">
    <source>
        <dbReference type="ARBA" id="ARBA00022622"/>
    </source>
</evidence>
<keyword evidence="9 15" id="KW-0862">Zinc</keyword>
<dbReference type="PRINTS" id="PR00113">
    <property type="entry name" value="ALKPHPHTASE"/>
</dbReference>
<dbReference type="Gene3D" id="3.40.720.10">
    <property type="entry name" value="Alkaline Phosphatase, subunit A"/>
    <property type="match status" value="1"/>
</dbReference>
<dbReference type="GO" id="GO:0005886">
    <property type="term" value="C:plasma membrane"/>
    <property type="evidence" value="ECO:0007669"/>
    <property type="project" value="UniProtKB-SubCell"/>
</dbReference>
<organism evidence="18 19">
    <name type="scientific">Meganyctiphanes norvegica</name>
    <name type="common">Northern krill</name>
    <name type="synonym">Thysanopoda norvegica</name>
    <dbReference type="NCBI Taxonomy" id="48144"/>
    <lineage>
        <taxon>Eukaryota</taxon>
        <taxon>Metazoa</taxon>
        <taxon>Ecdysozoa</taxon>
        <taxon>Arthropoda</taxon>
        <taxon>Crustacea</taxon>
        <taxon>Multicrustacea</taxon>
        <taxon>Malacostraca</taxon>
        <taxon>Eumalacostraca</taxon>
        <taxon>Eucarida</taxon>
        <taxon>Euphausiacea</taxon>
        <taxon>Euphausiidae</taxon>
        <taxon>Meganyctiphanes</taxon>
    </lineage>
</organism>
<evidence type="ECO:0000256" key="9">
    <source>
        <dbReference type="ARBA" id="ARBA00022833"/>
    </source>
</evidence>
<comment type="cofactor">
    <cofactor evidence="15">
        <name>Mg(2+)</name>
        <dbReference type="ChEBI" id="CHEBI:18420"/>
    </cofactor>
    <text evidence="15">Binds 1 Mg(2+) ion.</text>
</comment>
<dbReference type="PROSITE" id="PS00123">
    <property type="entry name" value="ALKALINE_PHOSPHATASE"/>
    <property type="match status" value="1"/>
</dbReference>
<dbReference type="GO" id="GO:0046872">
    <property type="term" value="F:metal ion binding"/>
    <property type="evidence" value="ECO:0007669"/>
    <property type="project" value="UniProtKB-KW"/>
</dbReference>
<keyword evidence="6" id="KW-0336">GPI-anchor</keyword>
<comment type="caution">
    <text evidence="18">The sequence shown here is derived from an EMBL/GenBank/DDBJ whole genome shotgun (WGS) entry which is preliminary data.</text>
</comment>
<feature type="binding site" evidence="15">
    <location>
        <position position="381"/>
    </location>
    <ligand>
        <name>Zn(2+)</name>
        <dbReference type="ChEBI" id="CHEBI:29105"/>
        <label>2</label>
    </ligand>
</feature>
<evidence type="ECO:0000256" key="17">
    <source>
        <dbReference type="RuleBase" id="RU003947"/>
    </source>
</evidence>
<keyword evidence="11" id="KW-0472">Membrane</keyword>
<keyword evidence="7 15" id="KW-0479">Metal-binding</keyword>
<dbReference type="PANTHER" id="PTHR11596">
    <property type="entry name" value="ALKALINE PHOSPHATASE"/>
    <property type="match status" value="1"/>
</dbReference>
<dbReference type="GO" id="GO:0098552">
    <property type="term" value="C:side of membrane"/>
    <property type="evidence" value="ECO:0007669"/>
    <property type="project" value="UniProtKB-KW"/>
</dbReference>
<comment type="cofactor">
    <cofactor evidence="15">
        <name>Zn(2+)</name>
        <dbReference type="ChEBI" id="CHEBI:29105"/>
    </cofactor>
    <text evidence="15">Binds 2 Zn(2+) ions.</text>
</comment>
<dbReference type="EMBL" id="CAXKWB010152940">
    <property type="protein sequence ID" value="CAL4248432.1"/>
    <property type="molecule type" value="Genomic_DNA"/>
</dbReference>
<evidence type="ECO:0000256" key="16">
    <source>
        <dbReference type="RuleBase" id="RU003946"/>
    </source>
</evidence>
<dbReference type="InterPro" id="IPR001952">
    <property type="entry name" value="Alkaline_phosphatase"/>
</dbReference>
<gene>
    <name evidence="18" type="ORF">MNOR_LOCUS41444</name>
</gene>
<keyword evidence="4" id="KW-1003">Cell membrane</keyword>
<dbReference type="PANTHER" id="PTHR11596:SF5">
    <property type="entry name" value="ALKALINE PHOSPHATASE"/>
    <property type="match status" value="1"/>
</dbReference>
<evidence type="ECO:0000256" key="8">
    <source>
        <dbReference type="ARBA" id="ARBA00022801"/>
    </source>
</evidence>
<dbReference type="Proteomes" id="UP001497623">
    <property type="component" value="Unassembled WGS sequence"/>
</dbReference>
<feature type="non-terminal residue" evidence="18">
    <location>
        <position position="506"/>
    </location>
</feature>
<keyword evidence="12" id="KW-0325">Glycoprotein</keyword>
<feature type="binding site" evidence="15">
    <location>
        <position position="177"/>
    </location>
    <ligand>
        <name>Mg(2+)</name>
        <dbReference type="ChEBI" id="CHEBI:18420"/>
    </ligand>
</feature>
<evidence type="ECO:0000256" key="10">
    <source>
        <dbReference type="ARBA" id="ARBA00022842"/>
    </source>
</evidence>
<evidence type="ECO:0000256" key="12">
    <source>
        <dbReference type="ARBA" id="ARBA00023180"/>
    </source>
</evidence>
<evidence type="ECO:0000256" key="2">
    <source>
        <dbReference type="ARBA" id="ARBA00005984"/>
    </source>
</evidence>
<evidence type="ECO:0000256" key="1">
    <source>
        <dbReference type="ARBA" id="ARBA00004609"/>
    </source>
</evidence>
<comment type="subcellular location">
    <subcellularLocation>
        <location evidence="1">Cell membrane</location>
        <topology evidence="1">Lipid-anchor</topology>
        <topology evidence="1">GPI-anchor</topology>
    </subcellularLocation>
</comment>
<keyword evidence="8 17" id="KW-0378">Hydrolase</keyword>
<dbReference type="InterPro" id="IPR017850">
    <property type="entry name" value="Alkaline_phosphatase_core_sf"/>
</dbReference>
<dbReference type="GO" id="GO:0004035">
    <property type="term" value="F:alkaline phosphatase activity"/>
    <property type="evidence" value="ECO:0007669"/>
    <property type="project" value="UniProtKB-EC"/>
</dbReference>
<keyword evidence="13" id="KW-0449">Lipoprotein</keyword>
<feature type="active site" description="Phosphoserine intermediate" evidence="14">
    <location>
        <position position="114"/>
    </location>
</feature>
<evidence type="ECO:0000256" key="13">
    <source>
        <dbReference type="ARBA" id="ARBA00023288"/>
    </source>
</evidence>
<dbReference type="SMART" id="SM00098">
    <property type="entry name" value="alkPPc"/>
    <property type="match status" value="1"/>
</dbReference>
<evidence type="ECO:0000256" key="4">
    <source>
        <dbReference type="ARBA" id="ARBA00022475"/>
    </source>
</evidence>
<evidence type="ECO:0000313" key="19">
    <source>
        <dbReference type="Proteomes" id="UP001497623"/>
    </source>
</evidence>
<dbReference type="Pfam" id="PF00245">
    <property type="entry name" value="Alk_phosphatase"/>
    <property type="match status" value="1"/>
</dbReference>
<protein>
    <recommendedName>
        <fullName evidence="3 17">Alkaline phosphatase</fullName>
        <ecNumber evidence="3 17">3.1.3.1</ecNumber>
    </recommendedName>
</protein>
<feature type="binding site" evidence="15">
    <location>
        <position position="179"/>
    </location>
    <ligand>
        <name>Mg(2+)</name>
        <dbReference type="ChEBI" id="CHEBI:18420"/>
    </ligand>
</feature>
<dbReference type="EC" id="3.1.3.1" evidence="3 17"/>
<dbReference type="FunFam" id="3.40.720.10:FF:000008">
    <property type="entry name" value="Alkaline phosphatase"/>
    <property type="match status" value="1"/>
</dbReference>
<feature type="binding site" evidence="15">
    <location>
        <position position="340"/>
    </location>
    <ligand>
        <name>Zn(2+)</name>
        <dbReference type="ChEBI" id="CHEBI:29105"/>
        <label>2</label>
    </ligand>
</feature>
<feature type="binding site" evidence="15">
    <location>
        <position position="64"/>
    </location>
    <ligand>
        <name>Mg(2+)</name>
        <dbReference type="ChEBI" id="CHEBI:18420"/>
    </ligand>
</feature>
<dbReference type="SUPFAM" id="SSF53649">
    <property type="entry name" value="Alkaline phosphatase-like"/>
    <property type="match status" value="1"/>
</dbReference>
<feature type="binding site" evidence="15">
    <location>
        <position position="462"/>
    </location>
    <ligand>
        <name>Zn(2+)</name>
        <dbReference type="ChEBI" id="CHEBI:29105"/>
        <label>2</label>
    </ligand>
</feature>
<evidence type="ECO:0000256" key="11">
    <source>
        <dbReference type="ARBA" id="ARBA00023136"/>
    </source>
</evidence>
<sequence>MFCESLLKCIHMNQTYVFLKLADFNPLPAARKHWWDLAQNELAAALNVRDNTNVAKNIVFFLGDGMGITASTAARIYKGQLKGMHGEEGFLAWERFPNMGLLKTYNVDRQVPDSAATATAYLCGVKTNYYTLGVDPEVTLGDCAAARNTIYHTPSILQWAQEAGKHTGVVTTTRITHATPAATYAHSAHRNWECDGKLGVMGQGCKDIADQLVNGKTGKNIRVIMGGGRQMLGAGLDPQDPDLCSRDDGRNLVEEWARDKKQQGYTAEYVTDSNQLSRVHPDKTDFLLGLFNDTHLPFELDRVENKLPVPSLKEMTLTALRFLKKSQEGFFLLVEGGRIDHALHDNLPKKALGETVALDEAVEAALMELNLEDTMVIVTADHSHVMTMNGYPERGNDILGNGDMSKIDGLPYTTLMFTNGPGWKYSAEGNKVFRLDPRTEDLQSSNYQSLAAVPRGRIDETHGGEDVAIYAVGPMSHLFHRVHEQNYVAHAMAYSACIGASQGKDC</sequence>
<feature type="binding site" evidence="15">
    <location>
        <position position="64"/>
    </location>
    <ligand>
        <name>Zn(2+)</name>
        <dbReference type="ChEBI" id="CHEBI:29105"/>
        <label>2</label>
    </ligand>
</feature>
<accession>A0AAV2SX24</accession>
<evidence type="ECO:0000256" key="14">
    <source>
        <dbReference type="PIRSR" id="PIRSR601952-1"/>
    </source>
</evidence>
<keyword evidence="19" id="KW-1185">Reference proteome</keyword>
<comment type="catalytic activity">
    <reaction evidence="17">
        <text>a phosphate monoester + H2O = an alcohol + phosphate</text>
        <dbReference type="Rhea" id="RHEA:15017"/>
        <dbReference type="ChEBI" id="CHEBI:15377"/>
        <dbReference type="ChEBI" id="CHEBI:30879"/>
        <dbReference type="ChEBI" id="CHEBI:43474"/>
        <dbReference type="ChEBI" id="CHEBI:67140"/>
        <dbReference type="EC" id="3.1.3.1"/>
    </reaction>
</comment>
<feature type="binding site" evidence="15">
    <location>
        <position position="382"/>
    </location>
    <ligand>
        <name>Zn(2+)</name>
        <dbReference type="ChEBI" id="CHEBI:29105"/>
        <label>2</label>
    </ligand>
</feature>
<dbReference type="AlphaFoldDB" id="A0AAV2SX24"/>
<evidence type="ECO:0000256" key="7">
    <source>
        <dbReference type="ARBA" id="ARBA00022723"/>
    </source>
</evidence>
<reference evidence="18 19" key="1">
    <citation type="submission" date="2024-05" db="EMBL/GenBank/DDBJ databases">
        <authorList>
            <person name="Wallberg A."/>
        </authorList>
    </citation>
    <scope>NUCLEOTIDE SEQUENCE [LARGE SCALE GENOMIC DNA]</scope>
</reference>
<dbReference type="InterPro" id="IPR018299">
    <property type="entry name" value="Alkaline_phosphatase_AS"/>
</dbReference>
<comment type="similarity">
    <text evidence="2 16">Belongs to the alkaline phosphatase family.</text>
</comment>